<dbReference type="AlphaFoldDB" id="A0A8X6H0V7"/>
<proteinExistence type="predicted"/>
<organism evidence="2 3">
    <name type="scientific">Trichonephila clavata</name>
    <name type="common">Joro spider</name>
    <name type="synonym">Nephila clavata</name>
    <dbReference type="NCBI Taxonomy" id="2740835"/>
    <lineage>
        <taxon>Eukaryota</taxon>
        <taxon>Metazoa</taxon>
        <taxon>Ecdysozoa</taxon>
        <taxon>Arthropoda</taxon>
        <taxon>Chelicerata</taxon>
        <taxon>Arachnida</taxon>
        <taxon>Araneae</taxon>
        <taxon>Araneomorphae</taxon>
        <taxon>Entelegynae</taxon>
        <taxon>Araneoidea</taxon>
        <taxon>Nephilidae</taxon>
        <taxon>Trichonephila</taxon>
    </lineage>
</organism>
<dbReference type="OrthoDB" id="10309723at2759"/>
<sequence length="104" mass="11892">MALETMYDMYLAMRSDAFIGHESSPKVSRDSPSKMILHPHYSHGTKAHNYGDPQPLRFENTAIRICIGPIQVRHIRAFETTHPIAIKSSSVVRKRMYLTGHKDL</sequence>
<dbReference type="EMBL" id="BMAO01027078">
    <property type="protein sequence ID" value="GFR14384.1"/>
    <property type="molecule type" value="Genomic_DNA"/>
</dbReference>
<evidence type="ECO:0000313" key="3">
    <source>
        <dbReference type="Proteomes" id="UP000887116"/>
    </source>
</evidence>
<feature type="compositionally biased region" description="Basic and acidic residues" evidence="1">
    <location>
        <begin position="23"/>
        <end position="32"/>
    </location>
</feature>
<evidence type="ECO:0000313" key="2">
    <source>
        <dbReference type="EMBL" id="GFR14384.1"/>
    </source>
</evidence>
<feature type="region of interest" description="Disordered" evidence="1">
    <location>
        <begin position="22"/>
        <end position="53"/>
    </location>
</feature>
<evidence type="ECO:0000256" key="1">
    <source>
        <dbReference type="SAM" id="MobiDB-lite"/>
    </source>
</evidence>
<protein>
    <submittedName>
        <fullName evidence="2">Uncharacterized protein</fullName>
    </submittedName>
</protein>
<gene>
    <name evidence="2" type="ORF">TNCT_92461</name>
</gene>
<reference evidence="2" key="1">
    <citation type="submission" date="2020-07" db="EMBL/GenBank/DDBJ databases">
        <title>Multicomponent nature underlies the extraordinary mechanical properties of spider dragline silk.</title>
        <authorList>
            <person name="Kono N."/>
            <person name="Nakamura H."/>
            <person name="Mori M."/>
            <person name="Yoshida Y."/>
            <person name="Ohtoshi R."/>
            <person name="Malay A.D."/>
            <person name="Moran D.A.P."/>
            <person name="Tomita M."/>
            <person name="Numata K."/>
            <person name="Arakawa K."/>
        </authorList>
    </citation>
    <scope>NUCLEOTIDE SEQUENCE</scope>
</reference>
<accession>A0A8X6H0V7</accession>
<name>A0A8X6H0V7_TRICU</name>
<keyword evidence="3" id="KW-1185">Reference proteome</keyword>
<dbReference type="Proteomes" id="UP000887116">
    <property type="component" value="Unassembled WGS sequence"/>
</dbReference>
<comment type="caution">
    <text evidence="2">The sequence shown here is derived from an EMBL/GenBank/DDBJ whole genome shotgun (WGS) entry which is preliminary data.</text>
</comment>